<evidence type="ECO:0000313" key="4">
    <source>
        <dbReference type="Proteomes" id="UP001627154"/>
    </source>
</evidence>
<evidence type="ECO:0000313" key="2">
    <source>
        <dbReference type="EMBL" id="KAL3387905.1"/>
    </source>
</evidence>
<reference evidence="3 4" key="1">
    <citation type="journal article" date="2024" name="bioRxiv">
        <title>A reference genome for Trichogramma kaykai: A tiny desert-dwelling parasitoid wasp with competing sex-ratio distorters.</title>
        <authorList>
            <person name="Culotta J."/>
            <person name="Lindsey A.R."/>
        </authorList>
    </citation>
    <scope>NUCLEOTIDE SEQUENCE [LARGE SCALE GENOMIC DNA]</scope>
    <source>
        <strain evidence="3 4">KSX58</strain>
    </source>
</reference>
<keyword evidence="4" id="KW-1185">Reference proteome</keyword>
<dbReference type="Proteomes" id="UP001627154">
    <property type="component" value="Unassembled WGS sequence"/>
</dbReference>
<dbReference type="EMBL" id="JBJJXI010000136">
    <property type="protein sequence ID" value="KAL3387905.1"/>
    <property type="molecule type" value="Genomic_DNA"/>
</dbReference>
<feature type="region of interest" description="Disordered" evidence="1">
    <location>
        <begin position="308"/>
        <end position="363"/>
    </location>
</feature>
<feature type="compositionally biased region" description="Basic and acidic residues" evidence="1">
    <location>
        <begin position="391"/>
        <end position="404"/>
    </location>
</feature>
<feature type="compositionally biased region" description="Acidic residues" evidence="1">
    <location>
        <begin position="405"/>
        <end position="415"/>
    </location>
</feature>
<feature type="region of interest" description="Disordered" evidence="1">
    <location>
        <begin position="386"/>
        <end position="440"/>
    </location>
</feature>
<sequence length="553" mass="63409">MSRNVFNKDAFNKLPVTATRVTSLVKALFLDHSRLPPVNCVTTNTLVALNNRFSDELDGRPARKSGLYRAGSRRIRNDYPNLWDDLCNEQVLENGMIRNLNQSEFKDLLYMHILDNDDNVHYPDNGAPTYYRRNMTKSEFHKYYRKVNAGKKSRAEIKFAIDNPAAYLRKETTNVDKKIMSFFFRRLEMPTCHLPRITYQDAWLYGTRGENVQYYNNWRNILEDLGYPLRNAERAAFIREIEEEGNIELPDPAGIDRNEIAAFEELIPRPPPATIIDPTIDPPPQPADFPNARMIILDRENRVVEIVENQPRPHPNREACANVDAPLPVGQIDNIGEQREPNAQNADPSNAPIGQPDEQQHADPNADLMQNLHRDADALAQQFLNPVDVGGNKDDEYDHDAPHDEDNESSDDNEPADPPNEDNLPAAQNVENFNVPQRGKKRKALYTHVKKDHLTFAKVKVHEIYVVNYRNVNKGTVIVLDKLANKSRVKVLIALDPHRSVEEEIPYTALRKYNPNKHAQALLKINNEEERRKAAMNHAATLVAYNDLRNNRE</sequence>
<dbReference type="EMBL" id="JBJJXI010000136">
    <property type="protein sequence ID" value="KAL3387908.1"/>
    <property type="molecule type" value="Genomic_DNA"/>
</dbReference>
<organism evidence="3 4">
    <name type="scientific">Trichogramma kaykai</name>
    <dbReference type="NCBI Taxonomy" id="54128"/>
    <lineage>
        <taxon>Eukaryota</taxon>
        <taxon>Metazoa</taxon>
        <taxon>Ecdysozoa</taxon>
        <taxon>Arthropoda</taxon>
        <taxon>Hexapoda</taxon>
        <taxon>Insecta</taxon>
        <taxon>Pterygota</taxon>
        <taxon>Neoptera</taxon>
        <taxon>Endopterygota</taxon>
        <taxon>Hymenoptera</taxon>
        <taxon>Apocrita</taxon>
        <taxon>Proctotrupomorpha</taxon>
        <taxon>Chalcidoidea</taxon>
        <taxon>Trichogrammatidae</taxon>
        <taxon>Trichogramma</taxon>
    </lineage>
</organism>
<evidence type="ECO:0000313" key="3">
    <source>
        <dbReference type="EMBL" id="KAL3387908.1"/>
    </source>
</evidence>
<name>A0ABD2W4W8_9HYME</name>
<proteinExistence type="predicted"/>
<protein>
    <submittedName>
        <fullName evidence="3">Uncharacterized protein</fullName>
    </submittedName>
</protein>
<comment type="caution">
    <text evidence="3">The sequence shown here is derived from an EMBL/GenBank/DDBJ whole genome shotgun (WGS) entry which is preliminary data.</text>
</comment>
<accession>A0ABD2W4W8</accession>
<dbReference type="AlphaFoldDB" id="A0ABD2W4W8"/>
<evidence type="ECO:0000256" key="1">
    <source>
        <dbReference type="SAM" id="MobiDB-lite"/>
    </source>
</evidence>
<gene>
    <name evidence="2" type="ORF">TKK_016992</name>
    <name evidence="3" type="ORF">TKK_016995</name>
</gene>